<keyword evidence="6" id="KW-0675">Receptor</keyword>
<dbReference type="PANTHER" id="PTHR47429:SF2">
    <property type="entry name" value="PROTEIN TWIN LOV 1"/>
    <property type="match status" value="1"/>
</dbReference>
<dbReference type="FunFam" id="3.30.450.20:FF:000153">
    <property type="entry name" value="Protein TWIN LOV 1 isoform D"/>
    <property type="match status" value="1"/>
</dbReference>
<accession>A0A803MBI2</accession>
<dbReference type="Pfam" id="PF13426">
    <property type="entry name" value="PAS_9"/>
    <property type="match status" value="2"/>
</dbReference>
<keyword evidence="2" id="KW-0716">Sensory transduction</keyword>
<keyword evidence="5" id="KW-0157">Chromophore</keyword>
<keyword evidence="9" id="KW-1185">Reference proteome</keyword>
<dbReference type="InterPro" id="IPR001610">
    <property type="entry name" value="PAC"/>
</dbReference>
<dbReference type="EnsemblPlants" id="AUR62026449-RA">
    <property type="protein sequence ID" value="AUR62026449-RA:cds"/>
    <property type="gene ID" value="AUR62026449"/>
</dbReference>
<evidence type="ECO:0000256" key="6">
    <source>
        <dbReference type="ARBA" id="ARBA00023170"/>
    </source>
</evidence>
<dbReference type="NCBIfam" id="TIGR00229">
    <property type="entry name" value="sensory_box"/>
    <property type="match status" value="1"/>
</dbReference>
<protein>
    <recommendedName>
        <fullName evidence="7">PAS domain-containing protein</fullName>
    </recommendedName>
</protein>
<sequence>MESQLELVIKQSVDAHYSNWVYEALDELPCNFTLTDPCISGNPIVFASWGFLEMFGYSRDEVIGRNGRMFQGKGTNRGTVMEIREAIREERAIQVSLLNYHKNGTPFWILFCMSPVFSGEDGRVIHFVAVQVPISRKSLRSGSGHGRSDFCLCEDGVKSREFLLGSCRREVCSDSVSELSHSATFDSFFDLDVGIEVEEFCEASELDKQKATTSISNILSVLTQYSALRGKSISEKSCSVEGKNILNSALLTSLGCDRREVLGRKHRFLSGSDTDPSTLLQVFPHRTRKDTTPFWNLLHLSPVRNASGKVAYFVEVHMEDCINQDGQTLIPKLRHLGAIAAVKVTVRSATMGLGSSRR</sequence>
<evidence type="ECO:0000313" key="9">
    <source>
        <dbReference type="Proteomes" id="UP000596660"/>
    </source>
</evidence>
<evidence type="ECO:0000256" key="1">
    <source>
        <dbReference type="ARBA" id="ARBA00022543"/>
    </source>
</evidence>
<organism evidence="8 9">
    <name type="scientific">Chenopodium quinoa</name>
    <name type="common">Quinoa</name>
    <dbReference type="NCBI Taxonomy" id="63459"/>
    <lineage>
        <taxon>Eukaryota</taxon>
        <taxon>Viridiplantae</taxon>
        <taxon>Streptophyta</taxon>
        <taxon>Embryophyta</taxon>
        <taxon>Tracheophyta</taxon>
        <taxon>Spermatophyta</taxon>
        <taxon>Magnoliopsida</taxon>
        <taxon>eudicotyledons</taxon>
        <taxon>Gunneridae</taxon>
        <taxon>Pentapetalae</taxon>
        <taxon>Caryophyllales</taxon>
        <taxon>Chenopodiaceae</taxon>
        <taxon>Chenopodioideae</taxon>
        <taxon>Atripliceae</taxon>
        <taxon>Chenopodium</taxon>
    </lineage>
</organism>
<keyword evidence="4" id="KW-0288">FMN</keyword>
<dbReference type="CDD" id="cd00130">
    <property type="entry name" value="PAS"/>
    <property type="match status" value="1"/>
</dbReference>
<evidence type="ECO:0000256" key="3">
    <source>
        <dbReference type="ARBA" id="ARBA00022630"/>
    </source>
</evidence>
<evidence type="ECO:0000256" key="5">
    <source>
        <dbReference type="ARBA" id="ARBA00022991"/>
    </source>
</evidence>
<dbReference type="GO" id="GO:0005634">
    <property type="term" value="C:nucleus"/>
    <property type="evidence" value="ECO:0007669"/>
    <property type="project" value="TreeGrafter"/>
</dbReference>
<keyword evidence="3" id="KW-0285">Flavoprotein</keyword>
<reference evidence="8" key="2">
    <citation type="submission" date="2021-03" db="UniProtKB">
        <authorList>
            <consortium name="EnsemblPlants"/>
        </authorList>
    </citation>
    <scope>IDENTIFICATION</scope>
</reference>
<dbReference type="InterPro" id="IPR000014">
    <property type="entry name" value="PAS"/>
</dbReference>
<evidence type="ECO:0000256" key="4">
    <source>
        <dbReference type="ARBA" id="ARBA00022643"/>
    </source>
</evidence>
<dbReference type="Proteomes" id="UP000596660">
    <property type="component" value="Unplaced"/>
</dbReference>
<dbReference type="PANTHER" id="PTHR47429">
    <property type="entry name" value="PROTEIN TWIN LOV 1"/>
    <property type="match status" value="1"/>
</dbReference>
<evidence type="ECO:0000256" key="2">
    <source>
        <dbReference type="ARBA" id="ARBA00022606"/>
    </source>
</evidence>
<name>A0A803MBI2_CHEQI</name>
<dbReference type="InterPro" id="IPR035965">
    <property type="entry name" value="PAS-like_dom_sf"/>
</dbReference>
<dbReference type="OMA" id="YSHYARE"/>
<dbReference type="GO" id="GO:0009637">
    <property type="term" value="P:response to blue light"/>
    <property type="evidence" value="ECO:0007669"/>
    <property type="project" value="UniProtKB-ARBA"/>
</dbReference>
<dbReference type="PROSITE" id="PS50112">
    <property type="entry name" value="PAS"/>
    <property type="match status" value="1"/>
</dbReference>
<dbReference type="SUPFAM" id="SSF55785">
    <property type="entry name" value="PYP-like sensor domain (PAS domain)"/>
    <property type="match status" value="2"/>
</dbReference>
<reference evidence="8" key="1">
    <citation type="journal article" date="2017" name="Nature">
        <title>The genome of Chenopodium quinoa.</title>
        <authorList>
            <person name="Jarvis D.E."/>
            <person name="Ho Y.S."/>
            <person name="Lightfoot D.J."/>
            <person name="Schmoeckel S.M."/>
            <person name="Li B."/>
            <person name="Borm T.J.A."/>
            <person name="Ohyanagi H."/>
            <person name="Mineta K."/>
            <person name="Michell C.T."/>
            <person name="Saber N."/>
            <person name="Kharbatia N.M."/>
            <person name="Rupper R.R."/>
            <person name="Sharp A.R."/>
            <person name="Dally N."/>
            <person name="Boughton B.A."/>
            <person name="Woo Y.H."/>
            <person name="Gao G."/>
            <person name="Schijlen E.G.W.M."/>
            <person name="Guo X."/>
            <person name="Momin A.A."/>
            <person name="Negrao S."/>
            <person name="Al-Babili S."/>
            <person name="Gehring C."/>
            <person name="Roessner U."/>
            <person name="Jung C."/>
            <person name="Murphy K."/>
            <person name="Arold S.T."/>
            <person name="Gojobori T."/>
            <person name="van der Linden C.G."/>
            <person name="van Loo E.N."/>
            <person name="Jellen E.N."/>
            <person name="Maughan P.J."/>
            <person name="Tester M."/>
        </authorList>
    </citation>
    <scope>NUCLEOTIDE SEQUENCE [LARGE SCALE GENOMIC DNA]</scope>
    <source>
        <strain evidence="8">cv. PI 614886</strain>
    </source>
</reference>
<dbReference type="Gene3D" id="3.30.450.20">
    <property type="entry name" value="PAS domain"/>
    <property type="match status" value="2"/>
</dbReference>
<keyword evidence="1" id="KW-0600">Photoreceptor protein</keyword>
<proteinExistence type="predicted"/>
<evidence type="ECO:0000313" key="8">
    <source>
        <dbReference type="EnsemblPlants" id="AUR62026449-RA:cds"/>
    </source>
</evidence>
<feature type="domain" description="PAS" evidence="7">
    <location>
        <begin position="40"/>
        <end position="66"/>
    </location>
</feature>
<dbReference type="AlphaFoldDB" id="A0A803MBI2"/>
<dbReference type="Gramene" id="AUR62026449-RA">
    <property type="protein sequence ID" value="AUR62026449-RA:cds"/>
    <property type="gene ID" value="AUR62026449"/>
</dbReference>
<evidence type="ECO:0000259" key="7">
    <source>
        <dbReference type="PROSITE" id="PS50112"/>
    </source>
</evidence>
<dbReference type="GO" id="GO:0009881">
    <property type="term" value="F:photoreceptor activity"/>
    <property type="evidence" value="ECO:0007669"/>
    <property type="project" value="UniProtKB-KW"/>
</dbReference>
<dbReference type="SMART" id="SM00086">
    <property type="entry name" value="PAC"/>
    <property type="match status" value="2"/>
</dbReference>